<proteinExistence type="predicted"/>
<name>A0A4Y1R4Z5_PRUDU</name>
<evidence type="ECO:0000313" key="1">
    <source>
        <dbReference type="EMBL" id="BBG99188.1"/>
    </source>
</evidence>
<protein>
    <submittedName>
        <fullName evidence="1">Uncharacterized protein</fullName>
    </submittedName>
</protein>
<reference evidence="1" key="1">
    <citation type="journal article" date="2019" name="Science">
        <title>Mutation of a bHLH transcription factor allowed almond domestication.</title>
        <authorList>
            <person name="Sanchez-Perez R."/>
            <person name="Pavan S."/>
            <person name="Mazzeo R."/>
            <person name="Moldovan C."/>
            <person name="Aiese Cigliano R."/>
            <person name="Del Cueto J."/>
            <person name="Ricciardi F."/>
            <person name="Lotti C."/>
            <person name="Ricciardi L."/>
            <person name="Dicenta F."/>
            <person name="Lopez-Marques R.L."/>
            <person name="Lindberg Moller B."/>
        </authorList>
    </citation>
    <scope>NUCLEOTIDE SEQUENCE</scope>
</reference>
<dbReference type="EMBL" id="AP019299">
    <property type="protein sequence ID" value="BBG99188.1"/>
    <property type="molecule type" value="Genomic_DNA"/>
</dbReference>
<sequence length="72" mass="8415">MIFVREIQQVMASYWWVNKREAKNSLVKLEKHPSNYGVCFITRTLVARLLKARYYKDCSILEASLGNSPSYV</sequence>
<accession>A0A4Y1R4Z5</accession>
<gene>
    <name evidence="1" type="ORF">Prudu_008795</name>
</gene>
<dbReference type="AlphaFoldDB" id="A0A4Y1R4Z5"/>
<organism evidence="1">
    <name type="scientific">Prunus dulcis</name>
    <name type="common">Almond</name>
    <name type="synonym">Amygdalus dulcis</name>
    <dbReference type="NCBI Taxonomy" id="3755"/>
    <lineage>
        <taxon>Eukaryota</taxon>
        <taxon>Viridiplantae</taxon>
        <taxon>Streptophyta</taxon>
        <taxon>Embryophyta</taxon>
        <taxon>Tracheophyta</taxon>
        <taxon>Spermatophyta</taxon>
        <taxon>Magnoliopsida</taxon>
        <taxon>eudicotyledons</taxon>
        <taxon>Gunneridae</taxon>
        <taxon>Pentapetalae</taxon>
        <taxon>rosids</taxon>
        <taxon>fabids</taxon>
        <taxon>Rosales</taxon>
        <taxon>Rosaceae</taxon>
        <taxon>Amygdaloideae</taxon>
        <taxon>Amygdaleae</taxon>
        <taxon>Prunus</taxon>
    </lineage>
</organism>